<dbReference type="Gene3D" id="3.50.50.60">
    <property type="entry name" value="FAD/NAD(P)-binding domain"/>
    <property type="match status" value="1"/>
</dbReference>
<dbReference type="PANTHER" id="PTHR42923:SF17">
    <property type="entry name" value="AMINE OXIDASE DOMAIN-CONTAINING PROTEIN"/>
    <property type="match status" value="1"/>
</dbReference>
<dbReference type="GO" id="GO:0016491">
    <property type="term" value="F:oxidoreductase activity"/>
    <property type="evidence" value="ECO:0007669"/>
    <property type="project" value="InterPro"/>
</dbReference>
<reference evidence="2 3" key="1">
    <citation type="journal article" date="2018" name="Mol. Biol. Evol.">
        <title>Analysis of the draft genome of the red seaweed Gracilariopsis chorda provides insights into genome size evolution in Rhodophyta.</title>
        <authorList>
            <person name="Lee J."/>
            <person name="Yang E.C."/>
            <person name="Graf L."/>
            <person name="Yang J.H."/>
            <person name="Qiu H."/>
            <person name="Zel Zion U."/>
            <person name="Chan C.X."/>
            <person name="Stephens T.G."/>
            <person name="Weber A.P.M."/>
            <person name="Boo G.H."/>
            <person name="Boo S.M."/>
            <person name="Kim K.M."/>
            <person name="Shin Y."/>
            <person name="Jung M."/>
            <person name="Lee S.J."/>
            <person name="Yim H.S."/>
            <person name="Lee J.H."/>
            <person name="Bhattacharya D."/>
            <person name="Yoon H.S."/>
        </authorList>
    </citation>
    <scope>NUCLEOTIDE SEQUENCE [LARGE SCALE GENOMIC DNA]</scope>
    <source>
        <strain evidence="2 3">SKKU-2015</strain>
        <tissue evidence="2">Whole body</tissue>
    </source>
</reference>
<dbReference type="InterPro" id="IPR050464">
    <property type="entry name" value="Zeta_carotene_desat/Oxidored"/>
</dbReference>
<sequence>METVKLVNRNNSAEWFPRERVHSCTRVENRAIVQSRTQSTRQRHRGVSTMADSHSSPASVAVVGAGAAGLGAAWLLARSGFRVHLYEAACHAGGHAHTIDLPVPHSPTSATVAIDAGFIVYNTTTYPDLVSLFETLDVEEENSSMSFAASVKLPHSDLLEWGSESLHTLFADRANLYRTSMYTMLYDMRRFNNAVHDFVNRLDTNPPFPDADINLGEFLSKGSYSTVFIRGYLIPMIAAVWSASFNSAMEFPARALFRFFVNHGLAQVLDRPQWRTPAKRSRDYVSRVVSQIRENGGIVTTETPVTAVERSPDVVTVRAENCDPKDFDHIVFATHAPTTLKLLGQNATEEEKRILGAFKYSKNFAYIHTDPRLMPINTTVWSAWNFISRSQTPHEEGTPSHDGDDEPVCVSYWLNKLQNLHKSPNPVPDLFLTLNPITPVDPEKKLHQLTFEHPQFTDEAVRAQPRIQTELQGRNRSWFCGAYARYGFHEDALMTGLDVAERLSANRALRPWRAKQSLAINDHSRLYELPYSPAKNSTLFALFALLIFNAVLSRLQQGLGRIASRMAENVPVVIVAIGNGRLHRFGPRQKRCRSRSSMNLLRNEDHIENQSGAKEPERARITVKSTKLLVRIADALRHGYDLATTGAAAFTAYEFDCPTPADLCIALRTLFIADRLDLDPSGARRGRAKLAETVLRNIVGSIQKHTTLPTHTRLPELTTCITSVVYPSWWLEVGEPNEDEGNRLVRVPSVSTDGWFDDKTAVNILEMVGDLSDITVTSLQRNSEARATIVVQTPERVGFVNRKAELLAVGEQIQILIVEDFLKRGLESLSSGALDDDPKQFNLILSSALVNSYKSCGFDSLEDALMFLREIATVDATFELGCTVFGTRSRRAHPKPIQGSDSLFCGDDGFILWKVGDLLECVENHSFNLDRMSFLNHNEASADVFEVIERVHGSLATDKLKPDETRCALAQMCLWQAALKVKYVRRMTLSFRMA</sequence>
<dbReference type="AlphaFoldDB" id="A0A2V3IEG1"/>
<comment type="caution">
    <text evidence="2">The sequence shown here is derived from an EMBL/GenBank/DDBJ whole genome shotgun (WGS) entry which is preliminary data.</text>
</comment>
<dbReference type="PANTHER" id="PTHR42923">
    <property type="entry name" value="PROTOPORPHYRINOGEN OXIDASE"/>
    <property type="match status" value="1"/>
</dbReference>
<dbReference type="OrthoDB" id="5977668at2759"/>
<protein>
    <recommendedName>
        <fullName evidence="1">Amine oxidase domain-containing protein</fullName>
    </recommendedName>
</protein>
<dbReference type="SUPFAM" id="SSF51905">
    <property type="entry name" value="FAD/NAD(P)-binding domain"/>
    <property type="match status" value="1"/>
</dbReference>
<evidence type="ECO:0000313" key="2">
    <source>
        <dbReference type="EMBL" id="PXF40476.1"/>
    </source>
</evidence>
<proteinExistence type="predicted"/>
<evidence type="ECO:0000313" key="3">
    <source>
        <dbReference type="Proteomes" id="UP000247409"/>
    </source>
</evidence>
<evidence type="ECO:0000259" key="1">
    <source>
        <dbReference type="Pfam" id="PF01593"/>
    </source>
</evidence>
<dbReference type="Gene3D" id="3.30.70.1990">
    <property type="match status" value="1"/>
</dbReference>
<feature type="domain" description="Amine oxidase" evidence="1">
    <location>
        <begin position="68"/>
        <end position="503"/>
    </location>
</feature>
<dbReference type="STRING" id="448386.A0A2V3IEG1"/>
<dbReference type="InterPro" id="IPR036188">
    <property type="entry name" value="FAD/NAD-bd_sf"/>
</dbReference>
<dbReference type="Proteomes" id="UP000247409">
    <property type="component" value="Unassembled WGS sequence"/>
</dbReference>
<accession>A0A2V3IEG1</accession>
<dbReference type="InterPro" id="IPR002937">
    <property type="entry name" value="Amino_oxidase"/>
</dbReference>
<name>A0A2V3IEG1_9FLOR</name>
<organism evidence="2 3">
    <name type="scientific">Gracilariopsis chorda</name>
    <dbReference type="NCBI Taxonomy" id="448386"/>
    <lineage>
        <taxon>Eukaryota</taxon>
        <taxon>Rhodophyta</taxon>
        <taxon>Florideophyceae</taxon>
        <taxon>Rhodymeniophycidae</taxon>
        <taxon>Gracilariales</taxon>
        <taxon>Gracilariaceae</taxon>
        <taxon>Gracilariopsis</taxon>
    </lineage>
</organism>
<dbReference type="EMBL" id="NBIV01000290">
    <property type="protein sequence ID" value="PXF40476.1"/>
    <property type="molecule type" value="Genomic_DNA"/>
</dbReference>
<dbReference type="Gene3D" id="1.10.405.20">
    <property type="match status" value="1"/>
</dbReference>
<keyword evidence="3" id="KW-1185">Reference proteome</keyword>
<gene>
    <name evidence="2" type="ORF">BWQ96_09799</name>
</gene>
<dbReference type="Pfam" id="PF01593">
    <property type="entry name" value="Amino_oxidase"/>
    <property type="match status" value="1"/>
</dbReference>